<dbReference type="PROSITE" id="PS00092">
    <property type="entry name" value="N6_MTASE"/>
    <property type="match status" value="1"/>
</dbReference>
<name>A0A1E3X7M0_9BACT</name>
<comment type="catalytic activity">
    <reaction evidence="4">
        <text>L-glutaminyl-[peptide chain release factor] + S-adenosyl-L-methionine = N(5)-methyl-L-glutaminyl-[peptide chain release factor] + S-adenosyl-L-homocysteine + H(+)</text>
        <dbReference type="Rhea" id="RHEA:42896"/>
        <dbReference type="Rhea" id="RHEA-COMP:10271"/>
        <dbReference type="Rhea" id="RHEA-COMP:10272"/>
        <dbReference type="ChEBI" id="CHEBI:15378"/>
        <dbReference type="ChEBI" id="CHEBI:30011"/>
        <dbReference type="ChEBI" id="CHEBI:57856"/>
        <dbReference type="ChEBI" id="CHEBI:59789"/>
        <dbReference type="ChEBI" id="CHEBI:61891"/>
        <dbReference type="EC" id="2.1.1.297"/>
    </reaction>
</comment>
<dbReference type="AlphaFoldDB" id="A0A1E3X7M0"/>
<accession>A0A1E3X7M0</accession>
<keyword evidence="2 4" id="KW-0808">Transferase</keyword>
<dbReference type="GO" id="GO:0003676">
    <property type="term" value="F:nucleic acid binding"/>
    <property type="evidence" value="ECO:0007669"/>
    <property type="project" value="InterPro"/>
</dbReference>
<dbReference type="PANTHER" id="PTHR18895">
    <property type="entry name" value="HEMK METHYLTRANSFERASE"/>
    <property type="match status" value="1"/>
</dbReference>
<evidence type="ECO:0000313" key="8">
    <source>
        <dbReference type="Proteomes" id="UP000094056"/>
    </source>
</evidence>
<feature type="binding site" evidence="4">
    <location>
        <begin position="212"/>
        <end position="215"/>
    </location>
    <ligand>
        <name>substrate</name>
    </ligand>
</feature>
<keyword evidence="3 4" id="KW-0949">S-adenosyl-L-methionine</keyword>
<comment type="similarity">
    <text evidence="4">Belongs to the protein N5-glutamine methyltransferase family. PrmC subfamily.</text>
</comment>
<feature type="domain" description="Release factor glutamine methyltransferase N-terminal" evidence="6">
    <location>
        <begin position="23"/>
        <end position="91"/>
    </location>
</feature>
<comment type="function">
    <text evidence="4">Methylates the class 1 translation termination release factors RF1/PrfA and RF2/PrfB on the glutamine residue of the universally conserved GGQ motif.</text>
</comment>
<dbReference type="GO" id="GO:0102559">
    <property type="term" value="F:peptide chain release factor N(5)-glutamine methyltransferase activity"/>
    <property type="evidence" value="ECO:0007669"/>
    <property type="project" value="UniProtKB-EC"/>
</dbReference>
<dbReference type="NCBIfam" id="TIGR03534">
    <property type="entry name" value="RF_mod_PrmC"/>
    <property type="match status" value="1"/>
</dbReference>
<dbReference type="InterPro" id="IPR019874">
    <property type="entry name" value="RF_methyltr_PrmC"/>
</dbReference>
<dbReference type="EC" id="2.1.1.297" evidence="4"/>
<evidence type="ECO:0000256" key="2">
    <source>
        <dbReference type="ARBA" id="ARBA00022679"/>
    </source>
</evidence>
<comment type="caution">
    <text evidence="4">Lacks conserved residue(s) required for the propagation of feature annotation.</text>
</comment>
<protein>
    <recommendedName>
        <fullName evidence="4">Release factor glutamine methyltransferase</fullName>
        <shortName evidence="4">RF MTase</shortName>
        <ecNumber evidence="4">2.1.1.297</ecNumber>
    </recommendedName>
    <alternativeName>
        <fullName evidence="4">N5-glutamine methyltransferase PrmC</fullName>
    </alternativeName>
    <alternativeName>
        <fullName evidence="4">Protein-(glutamine-N5) MTase PrmC</fullName>
    </alternativeName>
    <alternativeName>
        <fullName evidence="4">Protein-glutamine N-methyltransferase PrmC</fullName>
    </alternativeName>
</protein>
<evidence type="ECO:0000313" key="7">
    <source>
        <dbReference type="EMBL" id="ODS31625.1"/>
    </source>
</evidence>
<dbReference type="Pfam" id="PF13847">
    <property type="entry name" value="Methyltransf_31"/>
    <property type="match status" value="1"/>
</dbReference>
<dbReference type="HAMAP" id="MF_02126">
    <property type="entry name" value="RF_methyltr_PrmC"/>
    <property type="match status" value="1"/>
</dbReference>
<dbReference type="CDD" id="cd02440">
    <property type="entry name" value="AdoMet_MTases"/>
    <property type="match status" value="1"/>
</dbReference>
<sequence>MLTLLVKNKNMRDIKKINTIRNILKWAISILKEYDIESPEINADTLLAYVLSCDRTKLYTNPDKIVKDNAINKYKELINKRKRHIPLQYITRHAEFMSLDFVVDERALIPRPETEILVETVLSKAQSKIFSNKTIIIMDIGTGSGNIAVSLTMNLKNAETYASDISKEALTVARTNAQRHEIVDRIHLLQGDIFGAFDSQLEKGCVDFIVSNPPYVSESEWNKLEPEIREHEPREALVGGKDGLCFYKQIINEATDWLKPKGYLVLEVEETQATTIVKFMEMEGRYMYIEVIKDLQGKERVISARRK</sequence>
<dbReference type="NCBIfam" id="TIGR00536">
    <property type="entry name" value="hemK_fam"/>
    <property type="match status" value="1"/>
</dbReference>
<proteinExistence type="inferred from homology"/>
<reference evidence="7 8" key="1">
    <citation type="submission" date="2016-07" db="EMBL/GenBank/DDBJ databases">
        <title>Draft genome of Scalindua rubra, obtained from a brine-seawater interface in the Red Sea, sheds light on salt adaptation in anammox bacteria.</title>
        <authorList>
            <person name="Speth D.R."/>
            <person name="Lagkouvardos I."/>
            <person name="Wang Y."/>
            <person name="Qian P.-Y."/>
            <person name="Dutilh B.E."/>
            <person name="Jetten M.S."/>
        </authorList>
    </citation>
    <scope>NUCLEOTIDE SEQUENCE [LARGE SCALE GENOMIC DNA]</scope>
    <source>
        <strain evidence="7">BSI-1</strain>
    </source>
</reference>
<feature type="binding site" evidence="4">
    <location>
        <position position="212"/>
    </location>
    <ligand>
        <name>S-adenosyl-L-methionine</name>
        <dbReference type="ChEBI" id="CHEBI:59789"/>
    </ligand>
</feature>
<keyword evidence="1 4" id="KW-0489">Methyltransferase</keyword>
<feature type="domain" description="Methyltransferase" evidence="5">
    <location>
        <begin position="133"/>
        <end position="276"/>
    </location>
</feature>
<dbReference type="GO" id="GO:0032259">
    <property type="term" value="P:methylation"/>
    <property type="evidence" value="ECO:0007669"/>
    <property type="project" value="UniProtKB-KW"/>
</dbReference>
<dbReference type="PANTHER" id="PTHR18895:SF74">
    <property type="entry name" value="MTRF1L RELEASE FACTOR GLUTAMINE METHYLTRANSFERASE"/>
    <property type="match status" value="1"/>
</dbReference>
<dbReference type="InterPro" id="IPR029063">
    <property type="entry name" value="SAM-dependent_MTases_sf"/>
</dbReference>
<dbReference type="InterPro" id="IPR004556">
    <property type="entry name" value="HemK-like"/>
</dbReference>
<evidence type="ECO:0000259" key="6">
    <source>
        <dbReference type="Pfam" id="PF17827"/>
    </source>
</evidence>
<feature type="binding site" evidence="4">
    <location>
        <begin position="141"/>
        <end position="145"/>
    </location>
    <ligand>
        <name>S-adenosyl-L-methionine</name>
        <dbReference type="ChEBI" id="CHEBI:59789"/>
    </ligand>
</feature>
<feature type="binding site" evidence="4">
    <location>
        <position position="164"/>
    </location>
    <ligand>
        <name>S-adenosyl-L-methionine</name>
        <dbReference type="ChEBI" id="CHEBI:59789"/>
    </ligand>
</feature>
<evidence type="ECO:0000256" key="4">
    <source>
        <dbReference type="HAMAP-Rule" id="MF_02126"/>
    </source>
</evidence>
<dbReference type="EMBL" id="MAYW01000105">
    <property type="protein sequence ID" value="ODS31625.1"/>
    <property type="molecule type" value="Genomic_DNA"/>
</dbReference>
<dbReference type="PATRIC" id="fig|1872076.5.peg.3871"/>
<evidence type="ECO:0000256" key="1">
    <source>
        <dbReference type="ARBA" id="ARBA00022603"/>
    </source>
</evidence>
<dbReference type="InterPro" id="IPR050320">
    <property type="entry name" value="N5-glutamine_MTase"/>
</dbReference>
<dbReference type="SUPFAM" id="SSF53335">
    <property type="entry name" value="S-adenosyl-L-methionine-dependent methyltransferases"/>
    <property type="match status" value="1"/>
</dbReference>
<dbReference type="Proteomes" id="UP000094056">
    <property type="component" value="Unassembled WGS sequence"/>
</dbReference>
<organism evidence="7 8">
    <name type="scientific">Candidatus Scalindua rubra</name>
    <dbReference type="NCBI Taxonomy" id="1872076"/>
    <lineage>
        <taxon>Bacteria</taxon>
        <taxon>Pseudomonadati</taxon>
        <taxon>Planctomycetota</taxon>
        <taxon>Candidatus Brocadiia</taxon>
        <taxon>Candidatus Brocadiales</taxon>
        <taxon>Candidatus Scalinduaceae</taxon>
        <taxon>Candidatus Scalindua</taxon>
    </lineage>
</organism>
<dbReference type="Gene3D" id="1.10.8.10">
    <property type="entry name" value="DNA helicase RuvA subunit, C-terminal domain"/>
    <property type="match status" value="1"/>
</dbReference>
<dbReference type="InterPro" id="IPR025714">
    <property type="entry name" value="Methyltranfer_dom"/>
</dbReference>
<gene>
    <name evidence="4" type="primary">prmC</name>
    <name evidence="7" type="ORF">SCARUB_03258</name>
</gene>
<evidence type="ECO:0000256" key="3">
    <source>
        <dbReference type="ARBA" id="ARBA00022691"/>
    </source>
</evidence>
<dbReference type="InterPro" id="IPR002052">
    <property type="entry name" value="DNA_methylase_N6_adenine_CS"/>
</dbReference>
<dbReference type="Pfam" id="PF17827">
    <property type="entry name" value="PrmC_N"/>
    <property type="match status" value="1"/>
</dbReference>
<dbReference type="InterPro" id="IPR040758">
    <property type="entry name" value="PrmC_N"/>
</dbReference>
<evidence type="ECO:0000259" key="5">
    <source>
        <dbReference type="Pfam" id="PF13847"/>
    </source>
</evidence>
<comment type="caution">
    <text evidence="7">The sequence shown here is derived from an EMBL/GenBank/DDBJ whole genome shotgun (WGS) entry which is preliminary data.</text>
</comment>
<dbReference type="Gene3D" id="3.40.50.150">
    <property type="entry name" value="Vaccinia Virus protein VP39"/>
    <property type="match status" value="1"/>
</dbReference>